<name>A0AAI8HKW5_9BACI</name>
<proteinExistence type="predicted"/>
<evidence type="ECO:0000313" key="2">
    <source>
        <dbReference type="Proteomes" id="UP000234366"/>
    </source>
</evidence>
<protein>
    <submittedName>
        <fullName evidence="1">Uncharacterized protein</fullName>
    </submittedName>
</protein>
<reference evidence="1 2" key="1">
    <citation type="submission" date="2017-11" db="EMBL/GenBank/DDBJ databases">
        <title>Genome sequence and genome mining of multiple bioactive secondary metabolites from a deep sea-derived Bacillus siamensis SCSIO 05746.</title>
        <authorList>
            <person name="Pan H.-Q."/>
            <person name="Ju J.-H."/>
        </authorList>
    </citation>
    <scope>NUCLEOTIDE SEQUENCE [LARGE SCALE GENOMIC DNA]</scope>
    <source>
        <strain evidence="1 2">SCSIO 05746</strain>
    </source>
</reference>
<organism evidence="1 2">
    <name type="scientific">Bacillus siamensis</name>
    <dbReference type="NCBI Taxonomy" id="659243"/>
    <lineage>
        <taxon>Bacteria</taxon>
        <taxon>Bacillati</taxon>
        <taxon>Bacillota</taxon>
        <taxon>Bacilli</taxon>
        <taxon>Bacillales</taxon>
        <taxon>Bacillaceae</taxon>
        <taxon>Bacillus</taxon>
        <taxon>Bacillus amyloliquefaciens group</taxon>
    </lineage>
</organism>
<dbReference type="EMBL" id="CP025001">
    <property type="protein sequence ID" value="AUJ75902.1"/>
    <property type="molecule type" value="Genomic_DNA"/>
</dbReference>
<keyword evidence="2" id="KW-1185">Reference proteome</keyword>
<dbReference type="Proteomes" id="UP000234366">
    <property type="component" value="Chromosome"/>
</dbReference>
<evidence type="ECO:0000313" key="1">
    <source>
        <dbReference type="EMBL" id="AUJ75902.1"/>
    </source>
</evidence>
<dbReference type="RefSeq" id="WP_053574197.1">
    <property type="nucleotide sequence ID" value="NZ_CP155579.1"/>
</dbReference>
<dbReference type="KEGG" id="bsia:CWD84_03180"/>
<dbReference type="AlphaFoldDB" id="A0AAI8HKW5"/>
<sequence length="195" mass="21737">MRKLKSSAIIILSSVALLVTVLLSTPANTVEAKSIMKNLTSEEKISEALKQVTEADYEKAEKFVQSALKLNDDFTYTIDVEKAKQIGYSSEELFNMSMFYESIPSKQVKWLEENKGEKVEINGDASATFVPAIPWVVYIALQELLALLTAIGLAGLAQQFLKEVYNAGMNKACRKFAKKNKYIKSFCKANGYPTK</sequence>
<gene>
    <name evidence="1" type="ORF">CWD84_03180</name>
</gene>
<accession>A0AAI8HKW5</accession>